<protein>
    <submittedName>
        <fullName evidence="1">Uncharacterized protein</fullName>
    </submittedName>
</protein>
<evidence type="ECO:0000313" key="2">
    <source>
        <dbReference type="Proteomes" id="UP001189429"/>
    </source>
</evidence>
<gene>
    <name evidence="1" type="ORF">PCOR1329_LOCUS8241</name>
</gene>
<reference evidence="1" key="1">
    <citation type="submission" date="2023-10" db="EMBL/GenBank/DDBJ databases">
        <authorList>
            <person name="Chen Y."/>
            <person name="Shah S."/>
            <person name="Dougan E. K."/>
            <person name="Thang M."/>
            <person name="Chan C."/>
        </authorList>
    </citation>
    <scope>NUCLEOTIDE SEQUENCE [LARGE SCALE GENOMIC DNA]</scope>
</reference>
<proteinExistence type="predicted"/>
<dbReference type="Proteomes" id="UP001189429">
    <property type="component" value="Unassembled WGS sequence"/>
</dbReference>
<evidence type="ECO:0000313" key="1">
    <source>
        <dbReference type="EMBL" id="CAK0799931.1"/>
    </source>
</evidence>
<organism evidence="1 2">
    <name type="scientific">Prorocentrum cordatum</name>
    <dbReference type="NCBI Taxonomy" id="2364126"/>
    <lineage>
        <taxon>Eukaryota</taxon>
        <taxon>Sar</taxon>
        <taxon>Alveolata</taxon>
        <taxon>Dinophyceae</taxon>
        <taxon>Prorocentrales</taxon>
        <taxon>Prorocentraceae</taxon>
        <taxon>Prorocentrum</taxon>
    </lineage>
</organism>
<feature type="non-terminal residue" evidence="1">
    <location>
        <position position="1"/>
    </location>
</feature>
<sequence>ELACDVWRPTWQRRLPARPAPPPLHSSAERRVVAARALVQALEGACGWLRLNGHFLRLHDGGLHNRKGRAVAVGTLRFHVRGLPTARRAKWVMPLILAIVPLLKDRGHDVFIQTRELFATMEDGALIKIELCASRFE</sequence>
<keyword evidence="2" id="KW-1185">Reference proteome</keyword>
<accession>A0ABN9Q2M6</accession>
<name>A0ABN9Q2M6_9DINO</name>
<comment type="caution">
    <text evidence="1">The sequence shown here is derived from an EMBL/GenBank/DDBJ whole genome shotgun (WGS) entry which is preliminary data.</text>
</comment>
<dbReference type="EMBL" id="CAUYUJ010002248">
    <property type="protein sequence ID" value="CAK0799931.1"/>
    <property type="molecule type" value="Genomic_DNA"/>
</dbReference>